<organism evidence="1 2">
    <name type="scientific">Pedobacter ginsengisoli</name>
    <dbReference type="NCBI Taxonomy" id="363852"/>
    <lineage>
        <taxon>Bacteria</taxon>
        <taxon>Pseudomonadati</taxon>
        <taxon>Bacteroidota</taxon>
        <taxon>Sphingobacteriia</taxon>
        <taxon>Sphingobacteriales</taxon>
        <taxon>Sphingobacteriaceae</taxon>
        <taxon>Pedobacter</taxon>
    </lineage>
</organism>
<name>A0A2D1U570_9SPHI</name>
<dbReference type="KEGG" id="pgs:CPT03_09885"/>
<evidence type="ECO:0000313" key="2">
    <source>
        <dbReference type="Proteomes" id="UP000223749"/>
    </source>
</evidence>
<accession>A0A2D1U570</accession>
<keyword evidence="2" id="KW-1185">Reference proteome</keyword>
<evidence type="ECO:0008006" key="3">
    <source>
        <dbReference type="Google" id="ProtNLM"/>
    </source>
</evidence>
<dbReference type="AlphaFoldDB" id="A0A2D1U570"/>
<dbReference type="EMBL" id="CP024091">
    <property type="protein sequence ID" value="ATP56761.1"/>
    <property type="molecule type" value="Genomic_DNA"/>
</dbReference>
<gene>
    <name evidence="1" type="ORF">CPT03_09885</name>
</gene>
<dbReference type="Proteomes" id="UP000223749">
    <property type="component" value="Chromosome"/>
</dbReference>
<protein>
    <recommendedName>
        <fullName evidence="3">Porin</fullName>
    </recommendedName>
</protein>
<evidence type="ECO:0000313" key="1">
    <source>
        <dbReference type="EMBL" id="ATP56761.1"/>
    </source>
</evidence>
<proteinExistence type="predicted"/>
<dbReference type="OrthoDB" id="1016806at2"/>
<sequence length="339" mass="39229">MRIKILLTIILLSSAITKIYAQEIEGNLNIHTFADNREYARSNRFSQTIFGLRFSPELGLLLDSTHRIRVGFNALHEFGSPKFTNKIDPVVYYQFTKQNWNFYMGMFPRRDLLSDFPRAVLNDTLSYYRPNVEGMLLKYENENWKQLLFIDWTSRQTATDRENFIFGLSGQYKKDMFFISHYAMMLHNAGPAIDIPGDHIEDNGALAVKVGLDFSGKTFLDSLTFNTGGLMSFERERSVGGWKTPKGLLLEMAAEYHRFGITNSFYKGEAHHIKDGDQFYTAKSYNRLDLSWRPKIYKGIEGKFTLSFHFLDGVIDSQQAFAIRYNIFGNKTLRKHSSN</sequence>
<dbReference type="RefSeq" id="WP_099438697.1">
    <property type="nucleotide sequence ID" value="NZ_CP024091.1"/>
</dbReference>
<reference evidence="1 2" key="1">
    <citation type="submission" date="2017-10" db="EMBL/GenBank/DDBJ databases">
        <title>Whole genome of Pedobacter ginsengisoli T01R-27 isolated from tomato rhizosphere.</title>
        <authorList>
            <person name="Weon H.-Y."/>
            <person name="Lee S.A."/>
            <person name="Sang M.K."/>
            <person name="Song J."/>
        </authorList>
    </citation>
    <scope>NUCLEOTIDE SEQUENCE [LARGE SCALE GENOMIC DNA]</scope>
    <source>
        <strain evidence="1 2">T01R-27</strain>
    </source>
</reference>